<evidence type="ECO:0000256" key="3">
    <source>
        <dbReference type="ARBA" id="ARBA00023145"/>
    </source>
</evidence>
<evidence type="ECO:0000256" key="2">
    <source>
        <dbReference type="ARBA" id="ARBA00022801"/>
    </source>
</evidence>
<dbReference type="SUPFAM" id="SSF53163">
    <property type="entry name" value="HybD-like"/>
    <property type="match status" value="1"/>
</dbReference>
<reference evidence="4" key="2">
    <citation type="journal article" date="2021" name="PeerJ">
        <title>Extensive microbial diversity within the chicken gut microbiome revealed by metagenomics and culture.</title>
        <authorList>
            <person name="Gilroy R."/>
            <person name="Ravi A."/>
            <person name="Getino M."/>
            <person name="Pursley I."/>
            <person name="Horton D.L."/>
            <person name="Alikhan N.F."/>
            <person name="Baker D."/>
            <person name="Gharbi K."/>
            <person name="Hall N."/>
            <person name="Watson M."/>
            <person name="Adriaenssens E.M."/>
            <person name="Foster-Nyarko E."/>
            <person name="Jarju S."/>
            <person name="Secka A."/>
            <person name="Antonio M."/>
            <person name="Oren A."/>
            <person name="Chaudhuri R.R."/>
            <person name="La Ragione R."/>
            <person name="Hildebrand F."/>
            <person name="Pallen M.J."/>
        </authorList>
    </citation>
    <scope>NUCLEOTIDE SEQUENCE</scope>
    <source>
        <strain evidence="4">CHK187-14744</strain>
    </source>
</reference>
<dbReference type="InterPro" id="IPR005080">
    <property type="entry name" value="Peptidase_A25"/>
</dbReference>
<dbReference type="Gene3D" id="3.40.50.1450">
    <property type="entry name" value="HybD-like"/>
    <property type="match status" value="1"/>
</dbReference>
<evidence type="ECO:0000313" key="5">
    <source>
        <dbReference type="Proteomes" id="UP000824164"/>
    </source>
</evidence>
<dbReference type="PIRSF" id="PIRSF019549">
    <property type="entry name" value="Peptidase_A25"/>
    <property type="match status" value="1"/>
</dbReference>
<gene>
    <name evidence="4" type="ORF">IAB63_05470</name>
</gene>
<dbReference type="Proteomes" id="UP000824164">
    <property type="component" value="Unassembled WGS sequence"/>
</dbReference>
<dbReference type="AlphaFoldDB" id="A0A9D1HFR0"/>
<evidence type="ECO:0000313" key="4">
    <source>
        <dbReference type="EMBL" id="HIU02683.1"/>
    </source>
</evidence>
<dbReference type="GO" id="GO:0006508">
    <property type="term" value="P:proteolysis"/>
    <property type="evidence" value="ECO:0007669"/>
    <property type="project" value="UniProtKB-KW"/>
</dbReference>
<sequence>MESYGIRTDLAIESAQMFSKKNGHLPGVQVEEWEDPATAIHVTWVRISSLEGEQALGKAMGDYITLDVPELDQPDGSYHREITTELMRQLKRLAPDIQKRKVLVAGIGNREMSPDALGPLVADHLFITRHLMEEYGKDSEVTRGLGCISALAPGVMAQTGIETREILLGTVKETQPDLLIVVDALAARSVSRLNKTIQMTNTGIAPGAGIGNRRYGIDEKTVGIPVIAIGIPTVIDAAAIVNDTLERLLSVLPTIDSSANGDDRAKKRQAFQAACESVAVFDHQDRYLLMRELMEPEMMNMFVTPKNMDEIITQMSYTISEAINSLCHTGI</sequence>
<evidence type="ECO:0000256" key="1">
    <source>
        <dbReference type="ARBA" id="ARBA00022670"/>
    </source>
</evidence>
<keyword evidence="2 4" id="KW-0378">Hydrolase</keyword>
<proteinExistence type="inferred from homology"/>
<organism evidence="4 5">
    <name type="scientific">Candidatus Onthocola gallistercoris</name>
    <dbReference type="NCBI Taxonomy" id="2840876"/>
    <lineage>
        <taxon>Bacteria</taxon>
        <taxon>Bacillati</taxon>
        <taxon>Bacillota</taxon>
        <taxon>Bacilli</taxon>
        <taxon>Candidatus Onthocola</taxon>
    </lineage>
</organism>
<dbReference type="HAMAP" id="MF_00626">
    <property type="entry name" value="Germination_prot"/>
    <property type="match status" value="1"/>
</dbReference>
<protein>
    <submittedName>
        <fullName evidence="4">GPR endopeptidase</fullName>
        <ecNumber evidence="4">3.4.24.78</ecNumber>
    </submittedName>
</protein>
<dbReference type="EMBL" id="DVLT01000037">
    <property type="protein sequence ID" value="HIU02683.1"/>
    <property type="molecule type" value="Genomic_DNA"/>
</dbReference>
<dbReference type="Pfam" id="PF03418">
    <property type="entry name" value="Peptidase_A25"/>
    <property type="match status" value="1"/>
</dbReference>
<name>A0A9D1HFR0_9FIRM</name>
<dbReference type="NCBIfam" id="TIGR01441">
    <property type="entry name" value="GPR"/>
    <property type="match status" value="1"/>
</dbReference>
<dbReference type="GO" id="GO:0009847">
    <property type="term" value="P:spore germination"/>
    <property type="evidence" value="ECO:0007669"/>
    <property type="project" value="InterPro"/>
</dbReference>
<dbReference type="EC" id="3.4.24.78" evidence="4"/>
<keyword evidence="1" id="KW-0645">Protease</keyword>
<dbReference type="InterPro" id="IPR023430">
    <property type="entry name" value="Pept_HybD-like_dom_sf"/>
</dbReference>
<accession>A0A9D1HFR0</accession>
<comment type="caution">
    <text evidence="4">The sequence shown here is derived from an EMBL/GenBank/DDBJ whole genome shotgun (WGS) entry which is preliminary data.</text>
</comment>
<dbReference type="GO" id="GO:0008233">
    <property type="term" value="F:peptidase activity"/>
    <property type="evidence" value="ECO:0007669"/>
    <property type="project" value="UniProtKB-KW"/>
</dbReference>
<reference evidence="4" key="1">
    <citation type="submission" date="2020-10" db="EMBL/GenBank/DDBJ databases">
        <authorList>
            <person name="Gilroy R."/>
        </authorList>
    </citation>
    <scope>NUCLEOTIDE SEQUENCE</scope>
    <source>
        <strain evidence="4">CHK187-14744</strain>
    </source>
</reference>
<keyword evidence="3" id="KW-0865">Zymogen</keyword>